<dbReference type="EMBL" id="CP059736">
    <property type="protein sequence ID" value="WDE02184.1"/>
    <property type="molecule type" value="Genomic_DNA"/>
</dbReference>
<accession>A0AAE9YXH7</accession>
<gene>
    <name evidence="2" type="ORF">SG35_030990</name>
</gene>
<dbReference type="Gene3D" id="3.90.960.10">
    <property type="entry name" value="YbaK/aminoacyl-tRNA synthetase-associated domain"/>
    <property type="match status" value="1"/>
</dbReference>
<dbReference type="RefSeq" id="WP_044831036.1">
    <property type="nucleotide sequence ID" value="NZ_CP059736.1"/>
</dbReference>
<evidence type="ECO:0000313" key="3">
    <source>
        <dbReference type="Proteomes" id="UP000032568"/>
    </source>
</evidence>
<reference evidence="2 3" key="2">
    <citation type="journal article" date="2022" name="Mar. Drugs">
        <title>Bioassay-Guided Fractionation Leads to the Detection of Cholic Acid Generated by the Rare Thalassomonas sp.</title>
        <authorList>
            <person name="Pheiffer F."/>
            <person name="Schneider Y.K."/>
            <person name="Hansen E.H."/>
            <person name="Andersen J.H."/>
            <person name="Isaksson J."/>
            <person name="Busche T."/>
            <person name="R C."/>
            <person name="Kalinowski J."/>
            <person name="Zyl L.V."/>
            <person name="Trindade M."/>
        </authorList>
    </citation>
    <scope>NUCLEOTIDE SEQUENCE [LARGE SCALE GENOMIC DNA]</scope>
    <source>
        <strain evidence="2 3">A5K-106</strain>
    </source>
</reference>
<dbReference type="SUPFAM" id="SSF55826">
    <property type="entry name" value="YbaK/ProRS associated domain"/>
    <property type="match status" value="1"/>
</dbReference>
<dbReference type="KEGG" id="tact:SG35_030990"/>
<proteinExistence type="predicted"/>
<dbReference type="AlphaFoldDB" id="A0AAE9YXH7"/>
<dbReference type="Pfam" id="PF04073">
    <property type="entry name" value="tRNA_edit"/>
    <property type="match status" value="1"/>
</dbReference>
<dbReference type="InterPro" id="IPR036754">
    <property type="entry name" value="YbaK/aa-tRNA-synt-asso_dom_sf"/>
</dbReference>
<name>A0AAE9YXH7_9GAMM</name>
<organism evidence="2 3">
    <name type="scientific">Thalassomonas actiniarum</name>
    <dbReference type="NCBI Taxonomy" id="485447"/>
    <lineage>
        <taxon>Bacteria</taxon>
        <taxon>Pseudomonadati</taxon>
        <taxon>Pseudomonadota</taxon>
        <taxon>Gammaproteobacteria</taxon>
        <taxon>Alteromonadales</taxon>
        <taxon>Colwelliaceae</taxon>
        <taxon>Thalassomonas</taxon>
    </lineage>
</organism>
<reference evidence="2 3" key="1">
    <citation type="journal article" date="2015" name="Genome Announc.">
        <title>Draft Genome Sequences of Marine Isolates of Thalassomonas viridans and Thalassomonas actiniarum.</title>
        <authorList>
            <person name="Olonade I."/>
            <person name="van Zyl L.J."/>
            <person name="Trindade M."/>
        </authorList>
    </citation>
    <scope>NUCLEOTIDE SEQUENCE [LARGE SCALE GENOMIC DNA]</scope>
    <source>
        <strain evidence="2 3">A5K-106</strain>
    </source>
</reference>
<dbReference type="Proteomes" id="UP000032568">
    <property type="component" value="Chromosome pTact"/>
</dbReference>
<evidence type="ECO:0000313" key="2">
    <source>
        <dbReference type="EMBL" id="WDE02184.1"/>
    </source>
</evidence>
<evidence type="ECO:0000259" key="1">
    <source>
        <dbReference type="Pfam" id="PF04073"/>
    </source>
</evidence>
<sequence>MAIAITLKEYLDKNNTHYDFINHRTTVTALDSSRAAHLPAKQVSKAVILENDNGEYLMASLPANSRLSLTEVNHITGQHYKLVSEEKLLELFPDCTIGAIPAMGNPYHMKMLVDDSLLAAEDVYIESGDHQNLLKFEHHEYASLVAKMSHGNIRGANLGAPRIWERTGRDWSI</sequence>
<dbReference type="InterPro" id="IPR007214">
    <property type="entry name" value="YbaK/aa-tRNA-synth-assoc-dom"/>
</dbReference>
<protein>
    <submittedName>
        <fullName evidence="2">YbaK/EbsC family protein</fullName>
    </submittedName>
</protein>
<keyword evidence="3" id="KW-1185">Reference proteome</keyword>
<feature type="domain" description="YbaK/aminoacyl-tRNA synthetase-associated" evidence="1">
    <location>
        <begin position="24"/>
        <end position="138"/>
    </location>
</feature>
<dbReference type="GO" id="GO:0002161">
    <property type="term" value="F:aminoacyl-tRNA deacylase activity"/>
    <property type="evidence" value="ECO:0007669"/>
    <property type="project" value="InterPro"/>
</dbReference>
<dbReference type="CDD" id="cd04332">
    <property type="entry name" value="YbaK_like"/>
    <property type="match status" value="1"/>
</dbReference>